<feature type="repeat" description="TPR" evidence="3">
    <location>
        <begin position="674"/>
        <end position="707"/>
    </location>
</feature>
<dbReference type="SMART" id="SM00028">
    <property type="entry name" value="TPR"/>
    <property type="match status" value="10"/>
</dbReference>
<proteinExistence type="predicted"/>
<dbReference type="SUPFAM" id="SSF48452">
    <property type="entry name" value="TPR-like"/>
    <property type="match status" value="3"/>
</dbReference>
<evidence type="ECO:0000313" key="5">
    <source>
        <dbReference type="Proteomes" id="UP000663889"/>
    </source>
</evidence>
<keyword evidence="1" id="KW-0677">Repeat</keyword>
<feature type="repeat" description="TPR" evidence="3">
    <location>
        <begin position="513"/>
        <end position="546"/>
    </location>
</feature>
<dbReference type="Gene3D" id="3.90.176.10">
    <property type="entry name" value="Toxin ADP-ribosyltransferase, Chain A, domain 1"/>
    <property type="match status" value="1"/>
</dbReference>
<reference evidence="4" key="1">
    <citation type="submission" date="2021-02" db="EMBL/GenBank/DDBJ databases">
        <authorList>
            <person name="Nowell W R."/>
        </authorList>
    </citation>
    <scope>NUCLEOTIDE SEQUENCE</scope>
</reference>
<feature type="repeat" description="TPR" evidence="3">
    <location>
        <begin position="758"/>
        <end position="791"/>
    </location>
</feature>
<dbReference type="Gene3D" id="1.25.40.10">
    <property type="entry name" value="Tetratricopeptide repeat domain"/>
    <property type="match status" value="3"/>
</dbReference>
<accession>A0A814EBM3</accession>
<evidence type="ECO:0000256" key="1">
    <source>
        <dbReference type="ARBA" id="ARBA00022737"/>
    </source>
</evidence>
<evidence type="ECO:0000256" key="3">
    <source>
        <dbReference type="PROSITE-ProRule" id="PRU00339"/>
    </source>
</evidence>
<feature type="repeat" description="TPR" evidence="3">
    <location>
        <begin position="632"/>
        <end position="665"/>
    </location>
</feature>
<feature type="repeat" description="TPR" evidence="3">
    <location>
        <begin position="716"/>
        <end position="749"/>
    </location>
</feature>
<organism evidence="4 5">
    <name type="scientific">Rotaria sordida</name>
    <dbReference type="NCBI Taxonomy" id="392033"/>
    <lineage>
        <taxon>Eukaryota</taxon>
        <taxon>Metazoa</taxon>
        <taxon>Spiralia</taxon>
        <taxon>Gnathifera</taxon>
        <taxon>Rotifera</taxon>
        <taxon>Eurotatoria</taxon>
        <taxon>Bdelloidea</taxon>
        <taxon>Philodinida</taxon>
        <taxon>Philodinidae</taxon>
        <taxon>Rotaria</taxon>
    </lineage>
</organism>
<feature type="repeat" description="TPR" evidence="3">
    <location>
        <begin position="556"/>
        <end position="589"/>
    </location>
</feature>
<dbReference type="PROSITE" id="PS50293">
    <property type="entry name" value="TPR_REGION"/>
    <property type="match status" value="1"/>
</dbReference>
<dbReference type="PANTHER" id="PTHR45641">
    <property type="entry name" value="TETRATRICOPEPTIDE REPEAT PROTEIN (AFU_ORTHOLOGUE AFUA_6G03870)"/>
    <property type="match status" value="1"/>
</dbReference>
<dbReference type="Pfam" id="PF13424">
    <property type="entry name" value="TPR_12"/>
    <property type="match status" value="4"/>
</dbReference>
<evidence type="ECO:0000313" key="4">
    <source>
        <dbReference type="EMBL" id="CAF0965612.1"/>
    </source>
</evidence>
<dbReference type="PROSITE" id="PS50005">
    <property type="entry name" value="TPR"/>
    <property type="match status" value="7"/>
</dbReference>
<protein>
    <submittedName>
        <fullName evidence="4">Uncharacterized protein</fullName>
    </submittedName>
</protein>
<dbReference type="InterPro" id="IPR011990">
    <property type="entry name" value="TPR-like_helical_dom_sf"/>
</dbReference>
<feature type="repeat" description="TPR" evidence="3">
    <location>
        <begin position="598"/>
        <end position="631"/>
    </location>
</feature>
<evidence type="ECO:0000256" key="2">
    <source>
        <dbReference type="ARBA" id="ARBA00022803"/>
    </source>
</evidence>
<dbReference type="InterPro" id="IPR019734">
    <property type="entry name" value="TPR_rpt"/>
</dbReference>
<dbReference type="AlphaFoldDB" id="A0A814EBM3"/>
<dbReference type="SUPFAM" id="SSF56399">
    <property type="entry name" value="ADP-ribosylation"/>
    <property type="match status" value="1"/>
</dbReference>
<dbReference type="EMBL" id="CAJNOU010000341">
    <property type="protein sequence ID" value="CAF0965612.1"/>
    <property type="molecule type" value="Genomic_DNA"/>
</dbReference>
<name>A0A814EBM3_9BILA</name>
<dbReference type="Pfam" id="PF13181">
    <property type="entry name" value="TPR_8"/>
    <property type="match status" value="1"/>
</dbReference>
<comment type="caution">
    <text evidence="4">The sequence shown here is derived from an EMBL/GenBank/DDBJ whole genome shotgun (WGS) entry which is preliminary data.</text>
</comment>
<sequence>MHLCSKSAYAIASACATLVPLHSSIKSSEQSIPRILQNYLLVWLDANIDVMNNCDCRNIITILQQIVNSVNTFTTVEECISFIRSIKEETIFLIISGSLGQTAIHTVHDISQISSIYILCENTLDHELWIHKWPKIRNVFMETSLLCEALKQAAQEYDRNTISISFIEMNNETSDQNLNELHQSFIYIQILKNIVSTIKFKQQDFIEFIIYYRKKVVGNITELKNINKFEREYRDNVPIWWYTYPCFLYSMLNHALRTMDVVTIIKMGFFIGDLHHYITQLYSKQKTVCYDSTSFIVYRGQGISERDFEQLKKTENQILSFNNFLFTSKNRDVGLKFARQAVATSNLVGILFVITIDPSIDSIPYANIRDVSYNSIEEDFLFSMNSMFRVGQLTQINNSSNICLWQMELTLINNTDLQVHALTEHTVDVTIPYSIGWYRLSELLIKQGQFNKAQQVCDTVINQTSDDGEKGFLYYQYGLIKFHQGEYVEANSYYYLSLKILQKTFSPEHIDVAMCYNEIGLVYEKLNKYSKALSFLETALEIYEKNLPTENDPILMNLNKNIARIYFQKGDYSKSILYYEKIIEIYNNNLSPKHPDIITSYKNIALVYEKMNDYSKAISSLEKIISIHSDMAELYNNIGSLYEKSNELSIALSYYEKALEIYEETLSSNHSELAACHKNIGRIYFQRDDYLRALSSYEEAHEIYRKIFPSNHPQLADSYTCHGVVYKKMGNYTKALLYYEKAWEMYQNIHPLNHLDLATAYNNIGSVYFQMGIYSVALSYYEGELEIYQKNLSQNYSDLTFCYINIGDIYDKMDIPMKAILFYKSALDIGQRSSPVNHLCLEQCKEKIEKIQKKL</sequence>
<keyword evidence="2 3" id="KW-0802">TPR repeat</keyword>
<gene>
    <name evidence="4" type="ORF">SEV965_LOCUS8970</name>
</gene>
<dbReference type="PANTHER" id="PTHR45641:SF19">
    <property type="entry name" value="NEPHROCYSTIN-3"/>
    <property type="match status" value="1"/>
</dbReference>
<dbReference type="Proteomes" id="UP000663889">
    <property type="component" value="Unassembled WGS sequence"/>
</dbReference>